<keyword evidence="3" id="KW-1185">Reference proteome</keyword>
<reference evidence="2 3" key="1">
    <citation type="submission" date="2021-06" db="EMBL/GenBank/DDBJ databases">
        <title>Bacillus sp. RD4P76, an endophyte from a halophyte.</title>
        <authorList>
            <person name="Sun J.-Q."/>
        </authorList>
    </citation>
    <scope>NUCLEOTIDE SEQUENCE [LARGE SCALE GENOMIC DNA]</scope>
    <source>
        <strain evidence="2 3">CGMCC 1.15917</strain>
    </source>
</reference>
<evidence type="ECO:0008006" key="4">
    <source>
        <dbReference type="Google" id="ProtNLM"/>
    </source>
</evidence>
<sequence length="67" mass="7744">MTIFDLWVYKTIINTEIFVLIIIGFVFLFNCLGIVIMWFSLTEKKLKFQVLKKLKKATNKNGSTGPS</sequence>
<protein>
    <recommendedName>
        <fullName evidence="4">ATP synthase F0 subunit 8</fullName>
    </recommendedName>
</protein>
<evidence type="ECO:0000313" key="3">
    <source>
        <dbReference type="Proteomes" id="UP000784880"/>
    </source>
</evidence>
<accession>A0ABS6JME1</accession>
<keyword evidence="1" id="KW-0472">Membrane</keyword>
<organism evidence="2 3">
    <name type="scientific">Evansella tamaricis</name>
    <dbReference type="NCBI Taxonomy" id="2069301"/>
    <lineage>
        <taxon>Bacteria</taxon>
        <taxon>Bacillati</taxon>
        <taxon>Bacillota</taxon>
        <taxon>Bacilli</taxon>
        <taxon>Bacillales</taxon>
        <taxon>Bacillaceae</taxon>
        <taxon>Evansella</taxon>
    </lineage>
</organism>
<name>A0ABS6JME1_9BACI</name>
<proteinExistence type="predicted"/>
<dbReference type="Proteomes" id="UP000784880">
    <property type="component" value="Unassembled WGS sequence"/>
</dbReference>
<keyword evidence="1" id="KW-0812">Transmembrane</keyword>
<dbReference type="RefSeq" id="WP_217069655.1">
    <property type="nucleotide sequence ID" value="NZ_JAHQCS010000186.1"/>
</dbReference>
<keyword evidence="1" id="KW-1133">Transmembrane helix</keyword>
<gene>
    <name evidence="2" type="ORF">KS419_24095</name>
</gene>
<evidence type="ECO:0000256" key="1">
    <source>
        <dbReference type="SAM" id="Phobius"/>
    </source>
</evidence>
<comment type="caution">
    <text evidence="2">The sequence shown here is derived from an EMBL/GenBank/DDBJ whole genome shotgun (WGS) entry which is preliminary data.</text>
</comment>
<dbReference type="EMBL" id="JAHQCS010000186">
    <property type="protein sequence ID" value="MBU9714831.1"/>
    <property type="molecule type" value="Genomic_DNA"/>
</dbReference>
<evidence type="ECO:0000313" key="2">
    <source>
        <dbReference type="EMBL" id="MBU9714831.1"/>
    </source>
</evidence>
<feature type="transmembrane region" description="Helical" evidence="1">
    <location>
        <begin position="17"/>
        <end position="39"/>
    </location>
</feature>